<keyword evidence="1" id="KW-1133">Transmembrane helix</keyword>
<comment type="caution">
    <text evidence="2">The sequence shown here is derived from an EMBL/GenBank/DDBJ whole genome shotgun (WGS) entry which is preliminary data.</text>
</comment>
<evidence type="ECO:0000256" key="1">
    <source>
        <dbReference type="SAM" id="Phobius"/>
    </source>
</evidence>
<keyword evidence="1" id="KW-0472">Membrane</keyword>
<accession>W2ULS7</accession>
<organism evidence="2 3">
    <name type="scientific">Zhouia amylolytica AD3</name>
    <dbReference type="NCBI Taxonomy" id="1286632"/>
    <lineage>
        <taxon>Bacteria</taxon>
        <taxon>Pseudomonadati</taxon>
        <taxon>Bacteroidota</taxon>
        <taxon>Flavobacteriia</taxon>
        <taxon>Flavobacteriales</taxon>
        <taxon>Flavobacteriaceae</taxon>
        <taxon>Zhouia</taxon>
    </lineage>
</organism>
<reference evidence="3" key="1">
    <citation type="submission" date="2013-11" db="EMBL/GenBank/DDBJ databases">
        <title>Draft genome sequence from a member of Zhouia, isolated tidal flat.</title>
        <authorList>
            <person name="Jin H."/>
            <person name="Jeon C.O."/>
        </authorList>
    </citation>
    <scope>NUCLEOTIDE SEQUENCE [LARGE SCALE GENOMIC DNA]</scope>
    <source>
        <strain evidence="3">AD3</strain>
    </source>
</reference>
<dbReference type="STRING" id="376730.SAMN04487906_0265"/>
<evidence type="ECO:0000313" key="3">
    <source>
        <dbReference type="Proteomes" id="UP000018850"/>
    </source>
</evidence>
<dbReference type="EMBL" id="AYXY01000026">
    <property type="protein sequence ID" value="ETN94252.1"/>
    <property type="molecule type" value="Genomic_DNA"/>
</dbReference>
<evidence type="ECO:0000313" key="2">
    <source>
        <dbReference type="EMBL" id="ETN94252.1"/>
    </source>
</evidence>
<keyword evidence="1" id="KW-0812">Transmembrane</keyword>
<proteinExistence type="predicted"/>
<dbReference type="AlphaFoldDB" id="W2ULS7"/>
<name>W2ULS7_9FLAO</name>
<gene>
    <name evidence="2" type="ORF">P278_30560</name>
</gene>
<keyword evidence="3" id="KW-1185">Reference proteome</keyword>
<reference evidence="2 3" key="2">
    <citation type="journal article" date="2016" name="Genome Announc.">
        <title>Draft Genome Sequence of Zhouia amylolytica AD3, Isolated from Tidal Flat Sediment.</title>
        <authorList>
            <person name="Jia B."/>
            <person name="Jin H.M."/>
            <person name="Lee H.J."/>
            <person name="Jeon C.O."/>
        </authorList>
    </citation>
    <scope>NUCLEOTIDE SEQUENCE [LARGE SCALE GENOMIC DNA]</scope>
    <source>
        <strain evidence="2 3">AD3</strain>
    </source>
</reference>
<protein>
    <submittedName>
        <fullName evidence="2">Uncharacterized protein</fullName>
    </submittedName>
</protein>
<sequence>MGVVLALIGGEPGVLANRLANINPYLDMLITSVLFALLYFLSEVIFKGDAVLVSLLRRLK</sequence>
<feature type="transmembrane region" description="Helical" evidence="1">
    <location>
        <begin position="32"/>
        <end position="56"/>
    </location>
</feature>
<dbReference type="Proteomes" id="UP000018850">
    <property type="component" value="Unassembled WGS sequence"/>
</dbReference>